<dbReference type="GO" id="GO:0016746">
    <property type="term" value="F:acyltransferase activity"/>
    <property type="evidence" value="ECO:0007669"/>
    <property type="project" value="UniProtKB-KW"/>
</dbReference>
<reference evidence="1 2" key="1">
    <citation type="submission" date="2023-08" db="EMBL/GenBank/DDBJ databases">
        <title>Complete Genome and Methylome dissection of Serratia fonticola NEB369.</title>
        <authorList>
            <person name="Fomenkov A."/>
            <person name="Roberts R.D."/>
        </authorList>
    </citation>
    <scope>NUCLEOTIDE SEQUENCE [LARGE SCALE GENOMIC DNA]</scope>
    <source>
        <strain evidence="1 2">NEB369</strain>
    </source>
</reference>
<evidence type="ECO:0000313" key="2">
    <source>
        <dbReference type="Proteomes" id="UP001235341"/>
    </source>
</evidence>
<keyword evidence="1" id="KW-0808">Transferase</keyword>
<sequence>MKAQLQKIKVLCRKSECSFLYVLTKSLFYRIIGLRNFLSSNRVEMKGIRNIKLKNGTLIIGLKKVGHVSNKTSTYFNVRGELICSGSTSFGRGCRVDISEGAFFKVHGGYIGPENDFIIYNGIEIGSGCNISWGCQFMDDDFHSIEYENKRNKNRNIYIGDNVWIGCNSSILKGTYIAKGCVVAANAVVSDVFLEEGCLIGGNPARVIKRNVSWNL</sequence>
<organism evidence="1 2">
    <name type="scientific">Serratia fonticola</name>
    <dbReference type="NCBI Taxonomy" id="47917"/>
    <lineage>
        <taxon>Bacteria</taxon>
        <taxon>Pseudomonadati</taxon>
        <taxon>Pseudomonadota</taxon>
        <taxon>Gammaproteobacteria</taxon>
        <taxon>Enterobacterales</taxon>
        <taxon>Yersiniaceae</taxon>
        <taxon>Serratia</taxon>
    </lineage>
</organism>
<dbReference type="SUPFAM" id="SSF51161">
    <property type="entry name" value="Trimeric LpxA-like enzymes"/>
    <property type="match status" value="1"/>
</dbReference>
<dbReference type="InterPro" id="IPR001451">
    <property type="entry name" value="Hexapep"/>
</dbReference>
<dbReference type="PANTHER" id="PTHR23416">
    <property type="entry name" value="SIALIC ACID SYNTHASE-RELATED"/>
    <property type="match status" value="1"/>
</dbReference>
<proteinExistence type="predicted"/>
<dbReference type="CDD" id="cd04647">
    <property type="entry name" value="LbH_MAT_like"/>
    <property type="match status" value="1"/>
</dbReference>
<dbReference type="InterPro" id="IPR051159">
    <property type="entry name" value="Hexapeptide_acetyltransf"/>
</dbReference>
<dbReference type="PANTHER" id="PTHR23416:SF78">
    <property type="entry name" value="LIPOPOLYSACCHARIDE BIOSYNTHESIS O-ACETYL TRANSFERASE WBBJ-RELATED"/>
    <property type="match status" value="1"/>
</dbReference>
<dbReference type="EC" id="2.3.1.-" evidence="1"/>
<dbReference type="EMBL" id="CP133586">
    <property type="protein sequence ID" value="WMT16480.1"/>
    <property type="molecule type" value="Genomic_DNA"/>
</dbReference>
<dbReference type="InterPro" id="IPR011004">
    <property type="entry name" value="Trimer_LpxA-like_sf"/>
</dbReference>
<dbReference type="Proteomes" id="UP001235341">
    <property type="component" value="Chromosome"/>
</dbReference>
<protein>
    <submittedName>
        <fullName evidence="1">Acyltransferase</fullName>
        <ecNumber evidence="1">2.3.1.-</ecNumber>
    </submittedName>
</protein>
<evidence type="ECO:0000313" key="1">
    <source>
        <dbReference type="EMBL" id="WMT16480.1"/>
    </source>
</evidence>
<dbReference type="Pfam" id="PF00132">
    <property type="entry name" value="Hexapep"/>
    <property type="match status" value="1"/>
</dbReference>
<dbReference type="Gene3D" id="2.160.10.10">
    <property type="entry name" value="Hexapeptide repeat proteins"/>
    <property type="match status" value="1"/>
</dbReference>
<accession>A0ABY9PSP0</accession>
<keyword evidence="2" id="KW-1185">Reference proteome</keyword>
<gene>
    <name evidence="1" type="ORF">RFB13_09225</name>
</gene>
<keyword evidence="1" id="KW-0012">Acyltransferase</keyword>
<dbReference type="RefSeq" id="WP_309206334.1">
    <property type="nucleotide sequence ID" value="NZ_CP133586.1"/>
</dbReference>
<name>A0ABY9PSP0_SERFO</name>